<dbReference type="OrthoDB" id="67445at2759"/>
<dbReference type="RefSeq" id="XP_014153417.1">
    <property type="nucleotide sequence ID" value="XM_014297942.1"/>
</dbReference>
<dbReference type="InterPro" id="IPR002505">
    <property type="entry name" value="PTA_PTB"/>
</dbReference>
<dbReference type="InterPro" id="IPR042112">
    <property type="entry name" value="P_AcTrfase_dom2"/>
</dbReference>
<dbReference type="InterPro" id="IPR010766">
    <property type="entry name" value="DRTGG"/>
</dbReference>
<dbReference type="NCBIfam" id="TIGR00651">
    <property type="entry name" value="pta"/>
    <property type="match status" value="1"/>
</dbReference>
<evidence type="ECO:0000259" key="7">
    <source>
        <dbReference type="Pfam" id="PF01515"/>
    </source>
</evidence>
<evidence type="ECO:0000256" key="6">
    <source>
        <dbReference type="ARBA" id="ARBA00031108"/>
    </source>
</evidence>
<dbReference type="SUPFAM" id="SSF53659">
    <property type="entry name" value="Isocitrate/Isopropylmalate dehydrogenase-like"/>
    <property type="match status" value="1"/>
</dbReference>
<evidence type="ECO:0000259" key="8">
    <source>
        <dbReference type="Pfam" id="PF07085"/>
    </source>
</evidence>
<evidence type="ECO:0000256" key="3">
    <source>
        <dbReference type="ARBA" id="ARBA00021528"/>
    </source>
</evidence>
<dbReference type="Gene3D" id="3.40.1390.20">
    <property type="entry name" value="HprK N-terminal domain-like"/>
    <property type="match status" value="1"/>
</dbReference>
<dbReference type="eggNOG" id="ENOG502QSJJ">
    <property type="taxonomic scope" value="Eukaryota"/>
</dbReference>
<dbReference type="GO" id="GO:0008959">
    <property type="term" value="F:phosphate acetyltransferase activity"/>
    <property type="evidence" value="ECO:0007669"/>
    <property type="project" value="UniProtKB-EC"/>
</dbReference>
<dbReference type="Gene3D" id="3.40.50.10950">
    <property type="match status" value="1"/>
</dbReference>
<sequence>MYKMYAQRAYDKISLPFAGILPDSRILGSLRLNEIERTLKARPLYGMKQMDENADMEISSMLVGTLQFPSLLKHLNSLPATAGAGPLIFTSGDRLDVLAGLMFARESVNMPTVAGIVVTGGQEPPRYWEDIIKGMPKSKQMMPVMQCEHDTFTTAKIASNIKGHLLPTSKRKIQHSQVLWDDNVDQEVIRRLVLSEKSPRMTPKLFQHKLIQQARKNKKHIVLPEGDDPRILEAAAQLIALRVVDLTILGDPQKIIASATHLGVDISEAKLINPSSSKDRSRYADLLFDLRKKKGMQLDEAIDLAQDATYFGTLMVQAGDADGMVSGAIHTTANTIRPALQIIKSIPDRPVVSSVFFMLLPDKVLVYGDCAINVNPTSEELAMIAISSAETAKVFGLDPRVAMLSYATGDSNKGPIIEKVRGGCELAKKLAPELAIEGPIQYDAAVDPEIAKTKIKGESKVAGKANVLIFPDLNTGNNTYKAVQQSTGAIAMGPVLQGLRKPVNDLSRGCTVLDIVNTVVITALQAAHMSGEKN</sequence>
<dbReference type="Gene3D" id="3.40.50.10750">
    <property type="entry name" value="Isocitrate/Isopropylmalate dehydrogenase-like"/>
    <property type="match status" value="1"/>
</dbReference>
<dbReference type="InterPro" id="IPR004614">
    <property type="entry name" value="P_AcTrfase"/>
</dbReference>
<evidence type="ECO:0000256" key="5">
    <source>
        <dbReference type="ARBA" id="ARBA00023315"/>
    </source>
</evidence>
<dbReference type="NCBIfam" id="NF004167">
    <property type="entry name" value="PRK05632.1"/>
    <property type="match status" value="1"/>
</dbReference>
<evidence type="ECO:0000256" key="4">
    <source>
        <dbReference type="ARBA" id="ARBA00022679"/>
    </source>
</evidence>
<organism evidence="9 10">
    <name type="scientific">Sphaeroforma arctica JP610</name>
    <dbReference type="NCBI Taxonomy" id="667725"/>
    <lineage>
        <taxon>Eukaryota</taxon>
        <taxon>Ichthyosporea</taxon>
        <taxon>Ichthyophonida</taxon>
        <taxon>Sphaeroforma</taxon>
    </lineage>
</organism>
<feature type="domain" description="Phosphate acetyl/butaryl transferase" evidence="7">
    <location>
        <begin position="206"/>
        <end position="523"/>
    </location>
</feature>
<dbReference type="AlphaFoldDB" id="A0A0L0FRY0"/>
<dbReference type="Pfam" id="PF07085">
    <property type="entry name" value="DRTGG"/>
    <property type="match status" value="1"/>
</dbReference>
<name>A0A0L0FRY0_9EUKA</name>
<keyword evidence="4" id="KW-0808">Transferase</keyword>
<dbReference type="EMBL" id="KQ242291">
    <property type="protein sequence ID" value="KNC79515.1"/>
    <property type="molecule type" value="Genomic_DNA"/>
</dbReference>
<evidence type="ECO:0000256" key="1">
    <source>
        <dbReference type="ARBA" id="ARBA00004989"/>
    </source>
</evidence>
<feature type="domain" description="DRTGG" evidence="8">
    <location>
        <begin position="51"/>
        <end position="159"/>
    </location>
</feature>
<comment type="pathway">
    <text evidence="1">Metabolic intermediate biosynthesis; acetyl-CoA biosynthesis; acetyl-CoA from acetate: step 2/2.</text>
</comment>
<dbReference type="InterPro" id="IPR050500">
    <property type="entry name" value="Phos_Acetyltrans/Butyryltrans"/>
</dbReference>
<evidence type="ECO:0000313" key="10">
    <source>
        <dbReference type="Proteomes" id="UP000054560"/>
    </source>
</evidence>
<evidence type="ECO:0000256" key="2">
    <source>
        <dbReference type="ARBA" id="ARBA00012707"/>
    </source>
</evidence>
<dbReference type="EC" id="2.3.1.8" evidence="2"/>
<reference evidence="9 10" key="1">
    <citation type="submission" date="2011-02" db="EMBL/GenBank/DDBJ databases">
        <title>The Genome Sequence of Sphaeroforma arctica JP610.</title>
        <authorList>
            <consortium name="The Broad Institute Genome Sequencing Platform"/>
            <person name="Russ C."/>
            <person name="Cuomo C."/>
            <person name="Young S.K."/>
            <person name="Zeng Q."/>
            <person name="Gargeya S."/>
            <person name="Alvarado L."/>
            <person name="Berlin A."/>
            <person name="Chapman S.B."/>
            <person name="Chen Z."/>
            <person name="Freedman E."/>
            <person name="Gellesch M."/>
            <person name="Goldberg J."/>
            <person name="Griggs A."/>
            <person name="Gujja S."/>
            <person name="Heilman E."/>
            <person name="Heiman D."/>
            <person name="Howarth C."/>
            <person name="Mehta T."/>
            <person name="Neiman D."/>
            <person name="Pearson M."/>
            <person name="Roberts A."/>
            <person name="Saif S."/>
            <person name="Shea T."/>
            <person name="Shenoy N."/>
            <person name="Sisk P."/>
            <person name="Stolte C."/>
            <person name="Sykes S."/>
            <person name="White J."/>
            <person name="Yandava C."/>
            <person name="Burger G."/>
            <person name="Gray M.W."/>
            <person name="Holland P.W.H."/>
            <person name="King N."/>
            <person name="Lang F.B.F."/>
            <person name="Roger A.J."/>
            <person name="Ruiz-Trillo I."/>
            <person name="Haas B."/>
            <person name="Nusbaum C."/>
            <person name="Birren B."/>
        </authorList>
    </citation>
    <scope>NUCLEOTIDE SEQUENCE [LARGE SCALE GENOMIC DNA]</scope>
    <source>
        <strain evidence="9 10">JP610</strain>
    </source>
</reference>
<dbReference type="Pfam" id="PF01515">
    <property type="entry name" value="PTA_PTB"/>
    <property type="match status" value="1"/>
</dbReference>
<dbReference type="GeneID" id="25908597"/>
<dbReference type="PANTHER" id="PTHR43356:SF3">
    <property type="entry name" value="PHOSPHATE ACETYLTRANSFERASE"/>
    <property type="match status" value="1"/>
</dbReference>
<dbReference type="Proteomes" id="UP000054560">
    <property type="component" value="Unassembled WGS sequence"/>
</dbReference>
<evidence type="ECO:0000313" key="9">
    <source>
        <dbReference type="EMBL" id="KNC79515.1"/>
    </source>
</evidence>
<proteinExistence type="predicted"/>
<dbReference type="SUPFAM" id="SSF75138">
    <property type="entry name" value="HprK N-terminal domain-like"/>
    <property type="match status" value="1"/>
</dbReference>
<gene>
    <name evidence="9" type="ORF">SARC_08093</name>
</gene>
<dbReference type="PANTHER" id="PTHR43356">
    <property type="entry name" value="PHOSPHATE ACETYLTRANSFERASE"/>
    <property type="match status" value="1"/>
</dbReference>
<keyword evidence="5" id="KW-0012">Acyltransferase</keyword>
<accession>A0A0L0FRY0</accession>
<protein>
    <recommendedName>
        <fullName evidence="3">Phosphate acetyltransferase</fullName>
        <ecNumber evidence="2">2.3.1.8</ecNumber>
    </recommendedName>
    <alternativeName>
        <fullName evidence="6">Phosphotransacetylase</fullName>
    </alternativeName>
</protein>
<dbReference type="STRING" id="667725.A0A0L0FRY0"/>
<dbReference type="InterPro" id="IPR028979">
    <property type="entry name" value="Ser_kin/Pase_Hpr-like_N_sf"/>
</dbReference>
<dbReference type="NCBIfam" id="NF007233">
    <property type="entry name" value="PRK09653.1"/>
    <property type="match status" value="1"/>
</dbReference>
<keyword evidence="10" id="KW-1185">Reference proteome</keyword>
<dbReference type="InterPro" id="IPR042113">
    <property type="entry name" value="P_AcTrfase_dom1"/>
</dbReference>